<dbReference type="AlphaFoldDB" id="A0A8C1ZG54"/>
<dbReference type="GO" id="GO:0030215">
    <property type="term" value="F:semaphorin receptor binding"/>
    <property type="evidence" value="ECO:0007669"/>
    <property type="project" value="InterPro"/>
</dbReference>
<evidence type="ECO:0000313" key="6">
    <source>
        <dbReference type="Ensembl" id="ENSCCRP00015076334.1"/>
    </source>
</evidence>
<dbReference type="GO" id="GO:0071526">
    <property type="term" value="P:semaphorin-plexin signaling pathway"/>
    <property type="evidence" value="ECO:0007669"/>
    <property type="project" value="TreeGrafter"/>
</dbReference>
<dbReference type="Pfam" id="PF01403">
    <property type="entry name" value="Sema"/>
    <property type="match status" value="1"/>
</dbReference>
<protein>
    <submittedName>
        <fullName evidence="6">Sema domain, transmembrane domain (TM), and cytoplasmic domain, (semaphorin) 6D</fullName>
    </submittedName>
</protein>
<sequence length="740" mass="81734">TQILTWRSTDVSKCAVRGRNSDECYNYIKVLVPRNDETLFACGTNALNPACRNYRLRTLEQVGQELLGQARCPFESRQSNVGVFAGEIFIYSLMSFFNLFLAIKITNKSVFVYFMPSCFVSTEPHFLHAVEYGNYVYFFFSEIAVEHTGAGKVVYSRVARVCKNDSGGSSRVLDRHWTSFLKARLNCSVPGDTFFYFDVLQSLTSVLQINQRPAVVGVFTTQTNSIPGSAVCGFYLDDIERVFNGKFKEQKNSDSMWTPVPEEHVPEPRPGSCAGEGSASSYSSSVQFPDSVLSFIKTHPLMDESVSAINSQPLITSTASRYKLTQIVVDTAAGPHKNRSVVFLGSEDGRVLKILTGTQANSSRSSRLLEDLHIFSPTQCSGERTVLGLELDKEHHALFVAFSSCIIRVPLSRCAPHTTCKRRCLHTHDPYCIWLRTGHCADVAPGFKRVENEVSVCVCVGVKQLPDAAALSDGFHFTLLGACVLVAFVLGAVVSGLLVSCYCSQRSHQSQEPEASLSLTSLATLNRLVDTRPDKNDLTSSQTYTSGPPVKSHVTEDEEFVSDLPTPDPTPELPIKNLKALNSQWERSHTFNSNQTLPSRHDDDAFKCTHMTASLLAGDSGSSHTPTSHHSCLKETPETSTPRKIPLQTLPERQVLLKIDNGVSTARQHSFHSGNIYELHRPLIAGGSCLTRQHSYSEPPPLQRAAIIRRTASLKPQIPPKPTNIPPKHYPRTPNTATDL</sequence>
<dbReference type="GO" id="GO:0045499">
    <property type="term" value="F:chemorepellent activity"/>
    <property type="evidence" value="ECO:0007669"/>
    <property type="project" value="TreeGrafter"/>
</dbReference>
<feature type="region of interest" description="Disordered" evidence="3">
    <location>
        <begin position="617"/>
        <end position="644"/>
    </location>
</feature>
<evidence type="ECO:0000313" key="7">
    <source>
        <dbReference type="Proteomes" id="UP000694700"/>
    </source>
</evidence>
<evidence type="ECO:0000256" key="4">
    <source>
        <dbReference type="SAM" id="Phobius"/>
    </source>
</evidence>
<feature type="compositionally biased region" description="Low complexity" evidence="3">
    <location>
        <begin position="270"/>
        <end position="282"/>
    </location>
</feature>
<evidence type="ECO:0000256" key="2">
    <source>
        <dbReference type="PROSITE-ProRule" id="PRU00352"/>
    </source>
</evidence>
<dbReference type="Proteomes" id="UP000694700">
    <property type="component" value="Unplaced"/>
</dbReference>
<feature type="domain" description="Sema" evidence="5">
    <location>
        <begin position="1"/>
        <end position="411"/>
    </location>
</feature>
<feature type="transmembrane region" description="Helical" evidence="4">
    <location>
        <begin position="81"/>
        <end position="103"/>
    </location>
</feature>
<name>A0A8C1ZG54_CYPCA</name>
<feature type="region of interest" description="Disordered" evidence="3">
    <location>
        <begin position="714"/>
        <end position="740"/>
    </location>
</feature>
<evidence type="ECO:0000256" key="3">
    <source>
        <dbReference type="SAM" id="MobiDB-lite"/>
    </source>
</evidence>
<dbReference type="SUPFAM" id="SSF101912">
    <property type="entry name" value="Sema domain"/>
    <property type="match status" value="1"/>
</dbReference>
<dbReference type="GO" id="GO:0007411">
    <property type="term" value="P:axon guidance"/>
    <property type="evidence" value="ECO:0007669"/>
    <property type="project" value="TreeGrafter"/>
</dbReference>
<feature type="transmembrane region" description="Helical" evidence="4">
    <location>
        <begin position="475"/>
        <end position="499"/>
    </location>
</feature>
<dbReference type="InterPro" id="IPR015943">
    <property type="entry name" value="WD40/YVTN_repeat-like_dom_sf"/>
</dbReference>
<dbReference type="InterPro" id="IPR027231">
    <property type="entry name" value="Semaphorin"/>
</dbReference>
<keyword evidence="4" id="KW-0812">Transmembrane</keyword>
<feature type="region of interest" description="Disordered" evidence="3">
    <location>
        <begin position="530"/>
        <end position="572"/>
    </location>
</feature>
<feature type="compositionally biased region" description="Low complexity" evidence="3">
    <location>
        <begin position="620"/>
        <end position="630"/>
    </location>
</feature>
<dbReference type="Ensembl" id="ENSCCRT00015078810.1">
    <property type="protein sequence ID" value="ENSCCRP00015076334.1"/>
    <property type="gene ID" value="ENSCCRG00015030838.1"/>
</dbReference>
<dbReference type="Gene3D" id="2.130.10.10">
    <property type="entry name" value="YVTN repeat-like/Quinoprotein amine dehydrogenase"/>
    <property type="match status" value="1"/>
</dbReference>
<gene>
    <name evidence="6" type="primary">LOC109045202</name>
</gene>
<keyword evidence="4" id="KW-1133">Transmembrane helix</keyword>
<proteinExistence type="predicted"/>
<dbReference type="SMART" id="SM00630">
    <property type="entry name" value="Sema"/>
    <property type="match status" value="1"/>
</dbReference>
<comment type="caution">
    <text evidence="2">Lacks conserved residue(s) required for the propagation of feature annotation.</text>
</comment>
<dbReference type="GO" id="GO:0030335">
    <property type="term" value="P:positive regulation of cell migration"/>
    <property type="evidence" value="ECO:0007669"/>
    <property type="project" value="TreeGrafter"/>
</dbReference>
<keyword evidence="1" id="KW-0325">Glycoprotein</keyword>
<dbReference type="InterPro" id="IPR036352">
    <property type="entry name" value="Semap_dom_sf"/>
</dbReference>
<dbReference type="PANTHER" id="PTHR11036:SF11">
    <property type="entry name" value="SEMAPHORIN-6C"/>
    <property type="match status" value="1"/>
</dbReference>
<accession>A0A8C1ZG54</accession>
<dbReference type="GO" id="GO:0005886">
    <property type="term" value="C:plasma membrane"/>
    <property type="evidence" value="ECO:0007669"/>
    <property type="project" value="TreeGrafter"/>
</dbReference>
<dbReference type="GO" id="GO:0001755">
    <property type="term" value="P:neural crest cell migration"/>
    <property type="evidence" value="ECO:0007669"/>
    <property type="project" value="TreeGrafter"/>
</dbReference>
<reference evidence="6" key="1">
    <citation type="submission" date="2025-08" db="UniProtKB">
        <authorList>
            <consortium name="Ensembl"/>
        </authorList>
    </citation>
    <scope>IDENTIFICATION</scope>
</reference>
<dbReference type="PROSITE" id="PS51004">
    <property type="entry name" value="SEMA"/>
    <property type="match status" value="1"/>
</dbReference>
<organism evidence="6 7">
    <name type="scientific">Cyprinus carpio</name>
    <name type="common">Common carp</name>
    <dbReference type="NCBI Taxonomy" id="7962"/>
    <lineage>
        <taxon>Eukaryota</taxon>
        <taxon>Metazoa</taxon>
        <taxon>Chordata</taxon>
        <taxon>Craniata</taxon>
        <taxon>Vertebrata</taxon>
        <taxon>Euteleostomi</taxon>
        <taxon>Actinopterygii</taxon>
        <taxon>Neopterygii</taxon>
        <taxon>Teleostei</taxon>
        <taxon>Ostariophysi</taxon>
        <taxon>Cypriniformes</taxon>
        <taxon>Cyprinidae</taxon>
        <taxon>Cyprininae</taxon>
        <taxon>Cyprinus</taxon>
    </lineage>
</organism>
<keyword evidence="4" id="KW-0472">Membrane</keyword>
<dbReference type="PANTHER" id="PTHR11036">
    <property type="entry name" value="SEMAPHORIN"/>
    <property type="match status" value="1"/>
</dbReference>
<dbReference type="Gene3D" id="3.30.1680.10">
    <property type="entry name" value="ligand-binding face of the semaphorins, domain 2"/>
    <property type="match status" value="1"/>
</dbReference>
<feature type="region of interest" description="Disordered" evidence="3">
    <location>
        <begin position="251"/>
        <end position="282"/>
    </location>
</feature>
<evidence type="ECO:0000259" key="5">
    <source>
        <dbReference type="PROSITE" id="PS51004"/>
    </source>
</evidence>
<dbReference type="InterPro" id="IPR001627">
    <property type="entry name" value="Semap_dom"/>
</dbReference>
<evidence type="ECO:0000256" key="1">
    <source>
        <dbReference type="ARBA" id="ARBA00023180"/>
    </source>
</evidence>